<dbReference type="EMBL" id="JABBWE010000018">
    <property type="protein sequence ID" value="KAG1796729.1"/>
    <property type="molecule type" value="Genomic_DNA"/>
</dbReference>
<dbReference type="AlphaFoldDB" id="A0A9P7DJZ2"/>
<comment type="caution">
    <text evidence="2">The sequence shown here is derived from an EMBL/GenBank/DDBJ whole genome shotgun (WGS) entry which is preliminary data.</text>
</comment>
<evidence type="ECO:0000313" key="3">
    <source>
        <dbReference type="Proteomes" id="UP000719766"/>
    </source>
</evidence>
<evidence type="ECO:0000313" key="2">
    <source>
        <dbReference type="EMBL" id="KAG1796729.1"/>
    </source>
</evidence>
<dbReference type="OrthoDB" id="5592585at2759"/>
<dbReference type="InterPro" id="IPR040976">
    <property type="entry name" value="Pkinase_fungal"/>
</dbReference>
<dbReference type="PANTHER" id="PTHR38248">
    <property type="entry name" value="FUNK1 6"/>
    <property type="match status" value="1"/>
</dbReference>
<dbReference type="RefSeq" id="XP_041162086.1">
    <property type="nucleotide sequence ID" value="XM_041306297.1"/>
</dbReference>
<feature type="domain" description="Fungal-type protein kinase" evidence="1">
    <location>
        <begin position="338"/>
        <end position="458"/>
    </location>
</feature>
<proteinExistence type="predicted"/>
<protein>
    <recommendedName>
        <fullName evidence="1">Fungal-type protein kinase domain-containing protein</fullName>
    </recommendedName>
</protein>
<sequence length="568" mass="63719">MGAEMKGHCIGPMPVQEFLEEFLPTSEIPDLPALTFKSGTFDSTICVRNEVQAYEPFIATIQSFGPALSFVDTSNSQDTNISSTFSFTVKPDINVYADGTSHGCNVSTTEVIIKFKWDAIHDAFCDPPLHSDVGRFSFINQTIKGMDTLGQITSYTAAQLGTQYHPHIFLVLSMQNFACIIRWDMEGAIVTCTFDYNKYPHLANFFRRFSQASPALCGVNTSVTPTSSEEAIRTRLRLIIPAPVPHGLSPVGHRTRACPAFDPIHDKIVMFKDFWRVALPDILPEGVTYKLLKDTNVHNVMTCIACHDVPSLPQQRMQTLKFANASWVCHHEPLTLALNLVGKPLIQFMSSCQVVEAVSDALIVHDNACNKAGVLHRDISVGNVVIHGVVGILIDWDLAKLHSIQGPRQITCTLYFCARFCVTKGTWQFMSANLVENKHSTHTIEDDLEYSFYVIFWVALMYTESYMTTLTRSLLIEEVFEAEEIEGIGSNTKSAFLISRWQITGDVFVGRKALDRLIFALAELFALRYILMADEEQDVFDQTFPCLELTRSHAKIIAIYNEYLTMNT</sequence>
<gene>
    <name evidence="2" type="ORF">HD556DRAFT_1441421</name>
</gene>
<dbReference type="SUPFAM" id="SSF56112">
    <property type="entry name" value="Protein kinase-like (PK-like)"/>
    <property type="match status" value="1"/>
</dbReference>
<accession>A0A9P7DJZ2</accession>
<dbReference type="Gene3D" id="1.10.510.10">
    <property type="entry name" value="Transferase(Phosphotransferase) domain 1"/>
    <property type="match status" value="1"/>
</dbReference>
<reference evidence="2" key="1">
    <citation type="journal article" date="2020" name="New Phytol.">
        <title>Comparative genomics reveals dynamic genome evolution in host specialist ectomycorrhizal fungi.</title>
        <authorList>
            <person name="Lofgren L.A."/>
            <person name="Nguyen N.H."/>
            <person name="Vilgalys R."/>
            <person name="Ruytinx J."/>
            <person name="Liao H.L."/>
            <person name="Branco S."/>
            <person name="Kuo A."/>
            <person name="LaButti K."/>
            <person name="Lipzen A."/>
            <person name="Andreopoulos W."/>
            <person name="Pangilinan J."/>
            <person name="Riley R."/>
            <person name="Hundley H."/>
            <person name="Na H."/>
            <person name="Barry K."/>
            <person name="Grigoriev I.V."/>
            <person name="Stajich J.E."/>
            <person name="Kennedy P.G."/>
        </authorList>
    </citation>
    <scope>NUCLEOTIDE SEQUENCE</scope>
    <source>
        <strain evidence="2">S12</strain>
    </source>
</reference>
<dbReference type="Pfam" id="PF17667">
    <property type="entry name" value="Pkinase_fungal"/>
    <property type="match status" value="1"/>
</dbReference>
<keyword evidence="3" id="KW-1185">Reference proteome</keyword>
<name>A0A9P7DJZ2_9AGAM</name>
<evidence type="ECO:0000259" key="1">
    <source>
        <dbReference type="Pfam" id="PF17667"/>
    </source>
</evidence>
<organism evidence="2 3">
    <name type="scientific">Suillus plorans</name>
    <dbReference type="NCBI Taxonomy" id="116603"/>
    <lineage>
        <taxon>Eukaryota</taxon>
        <taxon>Fungi</taxon>
        <taxon>Dikarya</taxon>
        <taxon>Basidiomycota</taxon>
        <taxon>Agaricomycotina</taxon>
        <taxon>Agaricomycetes</taxon>
        <taxon>Agaricomycetidae</taxon>
        <taxon>Boletales</taxon>
        <taxon>Suillineae</taxon>
        <taxon>Suillaceae</taxon>
        <taxon>Suillus</taxon>
    </lineage>
</organism>
<dbReference type="GeneID" id="64600061"/>
<dbReference type="InterPro" id="IPR011009">
    <property type="entry name" value="Kinase-like_dom_sf"/>
</dbReference>
<dbReference type="PANTHER" id="PTHR38248:SF2">
    <property type="entry name" value="FUNK1 11"/>
    <property type="match status" value="1"/>
</dbReference>
<dbReference type="Proteomes" id="UP000719766">
    <property type="component" value="Unassembled WGS sequence"/>
</dbReference>